<keyword evidence="1" id="KW-0548">Nucleotidyltransferase</keyword>
<protein>
    <submittedName>
        <fullName evidence="1">RNA-directed DNA polymerase (Reverse transcriptase)</fullName>
    </submittedName>
</protein>
<evidence type="ECO:0000313" key="1">
    <source>
        <dbReference type="EMBL" id="MCH99905.1"/>
    </source>
</evidence>
<name>A0A392NLC8_9FABA</name>
<dbReference type="GO" id="GO:0003964">
    <property type="term" value="F:RNA-directed DNA polymerase activity"/>
    <property type="evidence" value="ECO:0007669"/>
    <property type="project" value="UniProtKB-KW"/>
</dbReference>
<organism evidence="1 2">
    <name type="scientific">Trifolium medium</name>
    <dbReference type="NCBI Taxonomy" id="97028"/>
    <lineage>
        <taxon>Eukaryota</taxon>
        <taxon>Viridiplantae</taxon>
        <taxon>Streptophyta</taxon>
        <taxon>Embryophyta</taxon>
        <taxon>Tracheophyta</taxon>
        <taxon>Spermatophyta</taxon>
        <taxon>Magnoliopsida</taxon>
        <taxon>eudicotyledons</taxon>
        <taxon>Gunneridae</taxon>
        <taxon>Pentapetalae</taxon>
        <taxon>rosids</taxon>
        <taxon>fabids</taxon>
        <taxon>Fabales</taxon>
        <taxon>Fabaceae</taxon>
        <taxon>Papilionoideae</taxon>
        <taxon>50 kb inversion clade</taxon>
        <taxon>NPAAA clade</taxon>
        <taxon>Hologalegina</taxon>
        <taxon>IRL clade</taxon>
        <taxon>Trifolieae</taxon>
        <taxon>Trifolium</taxon>
    </lineage>
</organism>
<dbReference type="Proteomes" id="UP000265520">
    <property type="component" value="Unassembled WGS sequence"/>
</dbReference>
<keyword evidence="1" id="KW-0695">RNA-directed DNA polymerase</keyword>
<keyword evidence="2" id="KW-1185">Reference proteome</keyword>
<feature type="non-terminal residue" evidence="1">
    <location>
        <position position="141"/>
    </location>
</feature>
<accession>A0A392NLC8</accession>
<gene>
    <name evidence="1" type="ORF">A2U01_0020920</name>
</gene>
<dbReference type="AlphaFoldDB" id="A0A392NLC8"/>
<reference evidence="1 2" key="1">
    <citation type="journal article" date="2018" name="Front. Plant Sci.">
        <title>Red Clover (Trifolium pratense) and Zigzag Clover (T. medium) - A Picture of Genomic Similarities and Differences.</title>
        <authorList>
            <person name="Dluhosova J."/>
            <person name="Istvanek J."/>
            <person name="Nedelnik J."/>
            <person name="Repkova J."/>
        </authorList>
    </citation>
    <scope>NUCLEOTIDE SEQUENCE [LARGE SCALE GENOMIC DNA]</scope>
    <source>
        <strain evidence="2">cv. 10/8</strain>
        <tissue evidence="1">Leaf</tissue>
    </source>
</reference>
<dbReference type="EMBL" id="LXQA010041700">
    <property type="protein sequence ID" value="MCH99905.1"/>
    <property type="molecule type" value="Genomic_DNA"/>
</dbReference>
<proteinExistence type="predicted"/>
<keyword evidence="1" id="KW-0808">Transferase</keyword>
<comment type="caution">
    <text evidence="1">The sequence shown here is derived from an EMBL/GenBank/DDBJ whole genome shotgun (WGS) entry which is preliminary data.</text>
</comment>
<evidence type="ECO:0000313" key="2">
    <source>
        <dbReference type="Proteomes" id="UP000265520"/>
    </source>
</evidence>
<sequence length="141" mass="16317">MVRNFYLNLYKEDNHICDPIISWMTYPQHLDSEHRKLSSPVHFSECKQALFDMGLHKAPDKTETLTPTRGIRQGDPVSPYLFVICMDHLSHIIVDQVDANYWKPMRAGQKINGQKTQIFVSNNVDQQLKIDIVQDTGYTPV</sequence>